<dbReference type="InterPro" id="IPR001128">
    <property type="entry name" value="Cyt_P450"/>
</dbReference>
<dbReference type="Pfam" id="PF00067">
    <property type="entry name" value="p450"/>
    <property type="match status" value="1"/>
</dbReference>
<name>A0AAN8IRU8_9EURO</name>
<comment type="similarity">
    <text evidence="6">Belongs to the cytochrome P450 family.</text>
</comment>
<keyword evidence="6" id="KW-0503">Monooxygenase</keyword>
<dbReference type="Proteomes" id="UP001316803">
    <property type="component" value="Unassembled WGS sequence"/>
</dbReference>
<dbReference type="InterPro" id="IPR002401">
    <property type="entry name" value="Cyt_P450_E_grp-I"/>
</dbReference>
<evidence type="ECO:0000256" key="4">
    <source>
        <dbReference type="ARBA" id="ARBA00023004"/>
    </source>
</evidence>
<dbReference type="GO" id="GO:0004497">
    <property type="term" value="F:monooxygenase activity"/>
    <property type="evidence" value="ECO:0007669"/>
    <property type="project" value="UniProtKB-KW"/>
</dbReference>
<dbReference type="GO" id="GO:0016705">
    <property type="term" value="F:oxidoreductase activity, acting on paired donors, with incorporation or reduction of molecular oxygen"/>
    <property type="evidence" value="ECO:0007669"/>
    <property type="project" value="InterPro"/>
</dbReference>
<dbReference type="EMBL" id="JAKLMC020000003">
    <property type="protein sequence ID" value="KAK5957487.1"/>
    <property type="molecule type" value="Genomic_DNA"/>
</dbReference>
<reference evidence="7 8" key="1">
    <citation type="submission" date="2022-12" db="EMBL/GenBank/DDBJ databases">
        <title>Genomic features and morphological characterization of a novel Knufia sp. strain isolated from spacecraft assembly facility.</title>
        <authorList>
            <person name="Teixeira M."/>
            <person name="Chander A.M."/>
            <person name="Stajich J.E."/>
            <person name="Venkateswaran K."/>
        </authorList>
    </citation>
    <scope>NUCLEOTIDE SEQUENCE [LARGE SCALE GENOMIC DNA]</scope>
    <source>
        <strain evidence="7 8">FJI-L2-BK-P2</strain>
    </source>
</reference>
<dbReference type="AlphaFoldDB" id="A0AAN8IRU8"/>
<evidence type="ECO:0000256" key="1">
    <source>
        <dbReference type="ARBA" id="ARBA00001971"/>
    </source>
</evidence>
<keyword evidence="5 6" id="KW-0349">Heme</keyword>
<accession>A0AAN8IRU8</accession>
<comment type="cofactor">
    <cofactor evidence="1 5">
        <name>heme</name>
        <dbReference type="ChEBI" id="CHEBI:30413"/>
    </cofactor>
</comment>
<dbReference type="PRINTS" id="PR00463">
    <property type="entry name" value="EP450I"/>
</dbReference>
<dbReference type="GO" id="GO:0005506">
    <property type="term" value="F:iron ion binding"/>
    <property type="evidence" value="ECO:0007669"/>
    <property type="project" value="InterPro"/>
</dbReference>
<dbReference type="SUPFAM" id="SSF48264">
    <property type="entry name" value="Cytochrome P450"/>
    <property type="match status" value="1"/>
</dbReference>
<dbReference type="GO" id="GO:0020037">
    <property type="term" value="F:heme binding"/>
    <property type="evidence" value="ECO:0007669"/>
    <property type="project" value="InterPro"/>
</dbReference>
<comment type="caution">
    <text evidence="7">The sequence shown here is derived from an EMBL/GenBank/DDBJ whole genome shotgun (WGS) entry which is preliminary data.</text>
</comment>
<keyword evidence="3 6" id="KW-0560">Oxidoreductase</keyword>
<evidence type="ECO:0000256" key="6">
    <source>
        <dbReference type="RuleBase" id="RU000461"/>
    </source>
</evidence>
<evidence type="ECO:0000313" key="8">
    <source>
        <dbReference type="Proteomes" id="UP001316803"/>
    </source>
</evidence>
<keyword evidence="4 5" id="KW-0408">Iron</keyword>
<evidence type="ECO:0000256" key="3">
    <source>
        <dbReference type="ARBA" id="ARBA00023002"/>
    </source>
</evidence>
<feature type="binding site" description="axial binding residue" evidence="5">
    <location>
        <position position="429"/>
    </location>
    <ligand>
        <name>heme</name>
        <dbReference type="ChEBI" id="CHEBI:30413"/>
    </ligand>
    <ligandPart>
        <name>Fe</name>
        <dbReference type="ChEBI" id="CHEBI:18248"/>
    </ligandPart>
</feature>
<dbReference type="InterPro" id="IPR050121">
    <property type="entry name" value="Cytochrome_P450_monoxygenase"/>
</dbReference>
<dbReference type="PANTHER" id="PTHR24305">
    <property type="entry name" value="CYTOCHROME P450"/>
    <property type="match status" value="1"/>
</dbReference>
<dbReference type="PRINTS" id="PR00385">
    <property type="entry name" value="P450"/>
</dbReference>
<evidence type="ECO:0008006" key="9">
    <source>
        <dbReference type="Google" id="ProtNLM"/>
    </source>
</evidence>
<protein>
    <recommendedName>
        <fullName evidence="9">Cytochrome P450</fullName>
    </recommendedName>
</protein>
<evidence type="ECO:0000313" key="7">
    <source>
        <dbReference type="EMBL" id="KAK5957487.1"/>
    </source>
</evidence>
<dbReference type="PROSITE" id="PS00086">
    <property type="entry name" value="CYTOCHROME_P450"/>
    <property type="match status" value="1"/>
</dbReference>
<gene>
    <name evidence="7" type="ORF">OHC33_001862</name>
</gene>
<evidence type="ECO:0000256" key="2">
    <source>
        <dbReference type="ARBA" id="ARBA00022723"/>
    </source>
</evidence>
<dbReference type="CDD" id="cd11062">
    <property type="entry name" value="CYP58-like"/>
    <property type="match status" value="1"/>
</dbReference>
<keyword evidence="2 5" id="KW-0479">Metal-binding</keyword>
<keyword evidence="8" id="KW-1185">Reference proteome</keyword>
<dbReference type="Gene3D" id="1.10.630.10">
    <property type="entry name" value="Cytochrome P450"/>
    <property type="match status" value="1"/>
</dbReference>
<dbReference type="PANTHER" id="PTHR24305:SF152">
    <property type="entry name" value="P450, PUTATIVE (EUROFUNG)-RELATED"/>
    <property type="match status" value="1"/>
</dbReference>
<sequence>MDISFDISSSFQISRTYSGCSLNHVRHVLRHPNKNILREEFPAWHDKYGPIIRIEPDHLHIRDIDAFNQVHKMGSRFDKEPALYSFPFSKGSIFNTWSNKVARGHRDMYAPYFSRTAIVNLQSVDKENLGKFLKRMDAMAADSRTIDLTRGFKCLTGDTILRYIFNQSFNALDSPGFIHPLIDPVEDFISDWTFTAAWYFPKLMGVIAAVCIKWPRIGKLNKSFKCALEQVEFCGQRVVEFREREKDQRAHIFYAPLNPNPKKGHPTLNEITLARDGWILFFAGTDTSAGTLAFGTWHLLNNPHHLRMLQEELKKAIPKSDDLSTIEQGWVELEKLDFLRAVVKESLRLFYGIPGKNPRVVPPEGTTLCGQFIPGGTVISMSAYTYQHNPAYFSTHPHHEFRPERWLKKEDAEWNEKFLFPFGRGARNCLGQNLALATLYMTFAYIFRRFELELFETTKEDMDWHDGLLPMTFGHLKVKAKRMQE</sequence>
<proteinExistence type="inferred from homology"/>
<dbReference type="InterPro" id="IPR017972">
    <property type="entry name" value="Cyt_P450_CS"/>
</dbReference>
<evidence type="ECO:0000256" key="5">
    <source>
        <dbReference type="PIRSR" id="PIRSR602401-1"/>
    </source>
</evidence>
<dbReference type="InterPro" id="IPR036396">
    <property type="entry name" value="Cyt_P450_sf"/>
</dbReference>
<organism evidence="7 8">
    <name type="scientific">Knufia fluminis</name>
    <dbReference type="NCBI Taxonomy" id="191047"/>
    <lineage>
        <taxon>Eukaryota</taxon>
        <taxon>Fungi</taxon>
        <taxon>Dikarya</taxon>
        <taxon>Ascomycota</taxon>
        <taxon>Pezizomycotina</taxon>
        <taxon>Eurotiomycetes</taxon>
        <taxon>Chaetothyriomycetidae</taxon>
        <taxon>Chaetothyriales</taxon>
        <taxon>Trichomeriaceae</taxon>
        <taxon>Knufia</taxon>
    </lineage>
</organism>